<name>A0A482XJV1_LAOST</name>
<feature type="region of interest" description="Disordered" evidence="1">
    <location>
        <begin position="209"/>
        <end position="229"/>
    </location>
</feature>
<organism evidence="2 3">
    <name type="scientific">Laodelphax striatellus</name>
    <name type="common">Small brown planthopper</name>
    <name type="synonym">Delphax striatella</name>
    <dbReference type="NCBI Taxonomy" id="195883"/>
    <lineage>
        <taxon>Eukaryota</taxon>
        <taxon>Metazoa</taxon>
        <taxon>Ecdysozoa</taxon>
        <taxon>Arthropoda</taxon>
        <taxon>Hexapoda</taxon>
        <taxon>Insecta</taxon>
        <taxon>Pterygota</taxon>
        <taxon>Neoptera</taxon>
        <taxon>Paraneoptera</taxon>
        <taxon>Hemiptera</taxon>
        <taxon>Auchenorrhyncha</taxon>
        <taxon>Fulgoroidea</taxon>
        <taxon>Delphacidae</taxon>
        <taxon>Criomorphinae</taxon>
        <taxon>Laodelphax</taxon>
    </lineage>
</organism>
<sequence>MATVLPSAVPPSLTACNAGVSQQAISADEVDLTEVTIQVPELSKTIELSIDVGNAADDYRSHSIANIANSMDFSVQKFERFRSRVGSIVRPSGLPLLSPGASVKQQTFDSSAGLLMTGGVGVVGGGLVDDGPPNAPTVKRNRSGSCTEFTSGGGGGGGGAALSGGAHAPHRAAHPPASPKPRPDADCFRQLSRSESFANDAGILAKLKQENSGGGGVESAADSGKSQKGGCRAAKSLFQAATSQPRRGSLNLQIVSENQPLMMATSSATAAGDSKRDKSSCESLCRSPVKSPARTTPVTENDPLGALLNDNGEPAASTEQQSAATADQASFLSARQRCARGQL</sequence>
<feature type="compositionally biased region" description="Low complexity" evidence="1">
    <location>
        <begin position="315"/>
        <end position="328"/>
    </location>
</feature>
<evidence type="ECO:0000313" key="3">
    <source>
        <dbReference type="Proteomes" id="UP000291343"/>
    </source>
</evidence>
<dbReference type="InParanoid" id="A0A482XJV1"/>
<evidence type="ECO:0000256" key="1">
    <source>
        <dbReference type="SAM" id="MobiDB-lite"/>
    </source>
</evidence>
<gene>
    <name evidence="2" type="ORF">LSTR_LSTR016550</name>
</gene>
<dbReference type="AlphaFoldDB" id="A0A482XJV1"/>
<feature type="region of interest" description="Disordered" evidence="1">
    <location>
        <begin position="265"/>
        <end position="328"/>
    </location>
</feature>
<accession>A0A482XJV1</accession>
<dbReference type="EMBL" id="QKKF02006954">
    <property type="protein sequence ID" value="RZF46186.1"/>
    <property type="molecule type" value="Genomic_DNA"/>
</dbReference>
<feature type="compositionally biased region" description="Gly residues" evidence="1">
    <location>
        <begin position="151"/>
        <end position="162"/>
    </location>
</feature>
<feature type="region of interest" description="Disordered" evidence="1">
    <location>
        <begin position="127"/>
        <end position="187"/>
    </location>
</feature>
<protein>
    <submittedName>
        <fullName evidence="2">Uncharacterized protein</fullName>
    </submittedName>
</protein>
<dbReference type="OrthoDB" id="75250at2759"/>
<reference evidence="2 3" key="1">
    <citation type="journal article" date="2017" name="Gigascience">
        <title>Genome sequence of the small brown planthopper, Laodelphax striatellus.</title>
        <authorList>
            <person name="Zhu J."/>
            <person name="Jiang F."/>
            <person name="Wang X."/>
            <person name="Yang P."/>
            <person name="Bao Y."/>
            <person name="Zhao W."/>
            <person name="Wang W."/>
            <person name="Lu H."/>
            <person name="Wang Q."/>
            <person name="Cui N."/>
            <person name="Li J."/>
            <person name="Chen X."/>
            <person name="Luo L."/>
            <person name="Yu J."/>
            <person name="Kang L."/>
            <person name="Cui F."/>
        </authorList>
    </citation>
    <scope>NUCLEOTIDE SEQUENCE [LARGE SCALE GENOMIC DNA]</scope>
    <source>
        <strain evidence="2">Lst14</strain>
    </source>
</reference>
<proteinExistence type="predicted"/>
<comment type="caution">
    <text evidence="2">The sequence shown here is derived from an EMBL/GenBank/DDBJ whole genome shotgun (WGS) entry which is preliminary data.</text>
</comment>
<keyword evidence="3" id="KW-1185">Reference proteome</keyword>
<evidence type="ECO:0000313" key="2">
    <source>
        <dbReference type="EMBL" id="RZF46186.1"/>
    </source>
</evidence>
<dbReference type="Proteomes" id="UP000291343">
    <property type="component" value="Unassembled WGS sequence"/>
</dbReference>